<evidence type="ECO:0000313" key="4">
    <source>
        <dbReference type="Proteomes" id="UP000693972"/>
    </source>
</evidence>
<dbReference type="RefSeq" id="WP_257891969.1">
    <property type="nucleotide sequence ID" value="NZ_JAIMBW010000001.1"/>
</dbReference>
<gene>
    <name evidence="2" type="ORF">KUL25_05170</name>
    <name evidence="3" type="ORF">KUL25_05175</name>
</gene>
<sequence length="57" mass="5860">MTQANGGDANTSRSDREELSTYSKPSLTKMGAFGDVVQNSFNPGNDASGGFPTDSGS</sequence>
<accession>A0A975YGZ4</accession>
<evidence type="ECO:0000313" key="2">
    <source>
        <dbReference type="EMBL" id="MBY4892152.1"/>
    </source>
</evidence>
<organism evidence="3">
    <name type="scientific">Gymnodinialimonas phycosphaerae</name>
    <dbReference type="NCBI Taxonomy" id="2841589"/>
    <lineage>
        <taxon>Bacteria</taxon>
        <taxon>Pseudomonadati</taxon>
        <taxon>Pseudomonadota</taxon>
        <taxon>Alphaproteobacteria</taxon>
        <taxon>Rhodobacterales</taxon>
        <taxon>Paracoccaceae</taxon>
        <taxon>Gymnodinialimonas</taxon>
    </lineage>
</organism>
<dbReference type="EMBL" id="JAIMBW010000001">
    <property type="protein sequence ID" value="MBY4892152.1"/>
    <property type="molecule type" value="Genomic_DNA"/>
</dbReference>
<protein>
    <submittedName>
        <fullName evidence="3">Uncharacterized protein</fullName>
    </submittedName>
</protein>
<evidence type="ECO:0000256" key="1">
    <source>
        <dbReference type="SAM" id="MobiDB-lite"/>
    </source>
</evidence>
<dbReference type="AlphaFoldDB" id="A0A975YGZ4"/>
<proteinExistence type="predicted"/>
<reference evidence="3 4" key="1">
    <citation type="submission" date="2021-07" db="EMBL/GenBank/DDBJ databases">
        <title>Karlodiniumbacter phycospheric gen. nov., sp. nov., a phycosphere bacterium isolated from karlodinium veneficum.</title>
        <authorList>
            <person name="Peng Y."/>
            <person name="Jiang L."/>
            <person name="Lee J."/>
        </authorList>
    </citation>
    <scope>NUCLEOTIDE SEQUENCE</scope>
    <source>
        <strain evidence="3 4">N5</strain>
    </source>
</reference>
<feature type="region of interest" description="Disordered" evidence="1">
    <location>
        <begin position="1"/>
        <end position="57"/>
    </location>
</feature>
<dbReference type="EMBL" id="CP078073">
    <property type="protein sequence ID" value="QXL88910.1"/>
    <property type="molecule type" value="Genomic_DNA"/>
</dbReference>
<feature type="compositionally biased region" description="Polar residues" evidence="1">
    <location>
        <begin position="1"/>
        <end position="12"/>
    </location>
</feature>
<dbReference type="Proteomes" id="UP000693972">
    <property type="component" value="Unassembled WGS sequence"/>
</dbReference>
<keyword evidence="4" id="KW-1185">Reference proteome</keyword>
<name>A0A975YGZ4_9RHOB</name>
<evidence type="ECO:0000313" key="3">
    <source>
        <dbReference type="EMBL" id="QXL88910.1"/>
    </source>
</evidence>